<sequence>MMVKVGGWCVRVGIPIKGVSKCCIQGDIVALLGRCYATPCLVHQTASLLSRRSVVWLFVLAQVHYTMVFGFGNPTTMVFIHMKEVVGQVMQLWASSLIGFDSQPVPFGHLAPFSWYTLVVSP</sequence>
<dbReference type="VEuPathDB" id="FungiDB:LCOR_05849.1"/>
<name>A0A068S075_9FUNG</name>
<gene>
    <name evidence="1" type="ORF">LCOR_05849.1</name>
</gene>
<dbReference type="Proteomes" id="UP000027586">
    <property type="component" value="Unassembled WGS sequence"/>
</dbReference>
<dbReference type="EMBL" id="CBTN010000024">
    <property type="protein sequence ID" value="CDH54621.1"/>
    <property type="molecule type" value="Genomic_DNA"/>
</dbReference>
<organism evidence="1 2">
    <name type="scientific">Lichtheimia corymbifera JMRC:FSU:9682</name>
    <dbReference type="NCBI Taxonomy" id="1263082"/>
    <lineage>
        <taxon>Eukaryota</taxon>
        <taxon>Fungi</taxon>
        <taxon>Fungi incertae sedis</taxon>
        <taxon>Mucoromycota</taxon>
        <taxon>Mucoromycotina</taxon>
        <taxon>Mucoromycetes</taxon>
        <taxon>Mucorales</taxon>
        <taxon>Lichtheimiaceae</taxon>
        <taxon>Lichtheimia</taxon>
    </lineage>
</organism>
<evidence type="ECO:0000313" key="2">
    <source>
        <dbReference type="Proteomes" id="UP000027586"/>
    </source>
</evidence>
<proteinExistence type="predicted"/>
<evidence type="ECO:0000313" key="1">
    <source>
        <dbReference type="EMBL" id="CDH54621.1"/>
    </source>
</evidence>
<keyword evidence="2" id="KW-1185">Reference proteome</keyword>
<accession>A0A068S075</accession>
<reference evidence="1" key="1">
    <citation type="submission" date="2013-08" db="EMBL/GenBank/DDBJ databases">
        <title>Gene expansion shapes genome architecture in the human pathogen Lichtheimia corymbifera: an evolutionary genomics analysis in the ancient terrestrial Mucorales (Mucoromycotina).</title>
        <authorList>
            <person name="Schwartze V.U."/>
            <person name="Winter S."/>
            <person name="Shelest E."/>
            <person name="Marcet-Houben M."/>
            <person name="Horn F."/>
            <person name="Wehner S."/>
            <person name="Hoffmann K."/>
            <person name="Riege K."/>
            <person name="Sammeth M."/>
            <person name="Nowrousian M."/>
            <person name="Valiante V."/>
            <person name="Linde J."/>
            <person name="Jacobsen I.D."/>
            <person name="Marz M."/>
            <person name="Brakhage A.A."/>
            <person name="Gabaldon T."/>
            <person name="Bocker S."/>
            <person name="Voigt K."/>
        </authorList>
    </citation>
    <scope>NUCLEOTIDE SEQUENCE [LARGE SCALE GENOMIC DNA]</scope>
    <source>
        <strain evidence="1">FSU 9682</strain>
    </source>
</reference>
<protein>
    <submittedName>
        <fullName evidence="1">Uncharacterized protein</fullName>
    </submittedName>
</protein>
<comment type="caution">
    <text evidence="1">The sequence shown here is derived from an EMBL/GenBank/DDBJ whole genome shotgun (WGS) entry which is preliminary data.</text>
</comment>
<dbReference type="AlphaFoldDB" id="A0A068S075"/>